<dbReference type="AlphaFoldDB" id="A0A383EF44"/>
<accession>A0A383EF44</accession>
<dbReference type="EMBL" id="UINC01225411">
    <property type="protein sequence ID" value="SVE55467.1"/>
    <property type="molecule type" value="Genomic_DNA"/>
</dbReference>
<feature type="region of interest" description="Disordered" evidence="1">
    <location>
        <begin position="1"/>
        <end position="32"/>
    </location>
</feature>
<organism evidence="2">
    <name type="scientific">marine metagenome</name>
    <dbReference type="NCBI Taxonomy" id="408172"/>
    <lineage>
        <taxon>unclassified sequences</taxon>
        <taxon>metagenomes</taxon>
        <taxon>ecological metagenomes</taxon>
    </lineage>
</organism>
<evidence type="ECO:0000313" key="2">
    <source>
        <dbReference type="EMBL" id="SVE55467.1"/>
    </source>
</evidence>
<feature type="compositionally biased region" description="Basic and acidic residues" evidence="1">
    <location>
        <begin position="20"/>
        <end position="32"/>
    </location>
</feature>
<proteinExistence type="predicted"/>
<evidence type="ECO:0000256" key="1">
    <source>
        <dbReference type="SAM" id="MobiDB-lite"/>
    </source>
</evidence>
<gene>
    <name evidence="2" type="ORF">METZ01_LOCUS508321</name>
</gene>
<feature type="non-terminal residue" evidence="2">
    <location>
        <position position="32"/>
    </location>
</feature>
<sequence>MEAYGERKKGTKKIALYEKGYQENPRKDKGSR</sequence>
<reference evidence="2" key="1">
    <citation type="submission" date="2018-05" db="EMBL/GenBank/DDBJ databases">
        <authorList>
            <person name="Lanie J.A."/>
            <person name="Ng W.-L."/>
            <person name="Kazmierczak K.M."/>
            <person name="Andrzejewski T.M."/>
            <person name="Davidsen T.M."/>
            <person name="Wayne K.J."/>
            <person name="Tettelin H."/>
            <person name="Glass J.I."/>
            <person name="Rusch D."/>
            <person name="Podicherti R."/>
            <person name="Tsui H.-C.T."/>
            <person name="Winkler M.E."/>
        </authorList>
    </citation>
    <scope>NUCLEOTIDE SEQUENCE</scope>
</reference>
<protein>
    <submittedName>
        <fullName evidence="2">Uncharacterized protein</fullName>
    </submittedName>
</protein>
<name>A0A383EF44_9ZZZZ</name>